<name>A0A914BYK4_9BILA</name>
<proteinExistence type="inferred from homology"/>
<dbReference type="GO" id="GO:0001522">
    <property type="term" value="P:pseudouridine synthesis"/>
    <property type="evidence" value="ECO:0007669"/>
    <property type="project" value="InterPro"/>
</dbReference>
<dbReference type="GO" id="GO:0006396">
    <property type="term" value="P:RNA processing"/>
    <property type="evidence" value="ECO:0007669"/>
    <property type="project" value="InterPro"/>
</dbReference>
<dbReference type="AlphaFoldDB" id="A0A914BYK4"/>
<dbReference type="PANTHER" id="PTHR13195">
    <property type="entry name" value="PSEUDOURIDINE SYNTHASE-RELATED"/>
    <property type="match status" value="1"/>
</dbReference>
<dbReference type="InterPro" id="IPR039048">
    <property type="entry name" value="Trub2"/>
</dbReference>
<dbReference type="Proteomes" id="UP000887540">
    <property type="component" value="Unplaced"/>
</dbReference>
<evidence type="ECO:0000259" key="2">
    <source>
        <dbReference type="Pfam" id="PF01509"/>
    </source>
</evidence>
<feature type="domain" description="Pseudouridine synthase II N-terminal" evidence="2">
    <location>
        <begin position="50"/>
        <end position="180"/>
    </location>
</feature>
<dbReference type="SUPFAM" id="SSF55120">
    <property type="entry name" value="Pseudouridine synthase"/>
    <property type="match status" value="1"/>
</dbReference>
<dbReference type="Gene3D" id="3.30.2350.10">
    <property type="entry name" value="Pseudouridine synthase"/>
    <property type="match status" value="1"/>
</dbReference>
<dbReference type="GO" id="GO:0003723">
    <property type="term" value="F:RNA binding"/>
    <property type="evidence" value="ECO:0007669"/>
    <property type="project" value="InterPro"/>
</dbReference>
<protein>
    <submittedName>
        <fullName evidence="4">Pseudouridine synthase II N-terminal domain-containing protein</fullName>
    </submittedName>
</protein>
<accession>A0A914BYK4</accession>
<dbReference type="PANTHER" id="PTHR13195:SF0">
    <property type="entry name" value="PSEUDOURIDYLATE SYNTHASE TRUB2, MITOCHONDRIAL"/>
    <property type="match status" value="1"/>
</dbReference>
<evidence type="ECO:0000256" key="1">
    <source>
        <dbReference type="ARBA" id="ARBA00008999"/>
    </source>
</evidence>
<dbReference type="InterPro" id="IPR002501">
    <property type="entry name" value="PsdUridine_synth_N"/>
</dbReference>
<dbReference type="WBParaSite" id="ACRNAN_Path_1300.g5100.t1">
    <property type="protein sequence ID" value="ACRNAN_Path_1300.g5100.t1"/>
    <property type="gene ID" value="ACRNAN_Path_1300.g5100"/>
</dbReference>
<evidence type="ECO:0000313" key="4">
    <source>
        <dbReference type="WBParaSite" id="ACRNAN_Path_1300.g5100.t1"/>
    </source>
</evidence>
<organism evidence="3 4">
    <name type="scientific">Acrobeloides nanus</name>
    <dbReference type="NCBI Taxonomy" id="290746"/>
    <lineage>
        <taxon>Eukaryota</taxon>
        <taxon>Metazoa</taxon>
        <taxon>Ecdysozoa</taxon>
        <taxon>Nematoda</taxon>
        <taxon>Chromadorea</taxon>
        <taxon>Rhabditida</taxon>
        <taxon>Tylenchina</taxon>
        <taxon>Cephalobomorpha</taxon>
        <taxon>Cephaloboidea</taxon>
        <taxon>Cephalobidae</taxon>
        <taxon>Acrobeloides</taxon>
    </lineage>
</organism>
<evidence type="ECO:0000313" key="3">
    <source>
        <dbReference type="Proteomes" id="UP000887540"/>
    </source>
</evidence>
<sequence>MPIVQPHPVTQAPIVVGMQTQLDYTQHPLMSGRLFHPNDFEVEELHYSEPTTSGVCLFAIGTGCEEIENIKEQTWINEYVVDAELGKEKHENNIIGKVTGEAVYDHVTEHKMQKLLSRIQAQFKRASFELMNVDPQSQEAFEIARKGAPRPKVLDNPVVYNMELIRFMPPYFSLRLNVTSENDPFLRGFIRELALGLGTTSCTRRLRRHRLGPFGTEHALLEKQFHLPIILKNILMCNQVIKKSCTDGPIVKPRNQEDMEMNALISQYGLDKIEDEEEDCLRIPWGREYTTVNKTS</sequence>
<dbReference type="GO" id="GO:0009982">
    <property type="term" value="F:pseudouridine synthase activity"/>
    <property type="evidence" value="ECO:0007669"/>
    <property type="project" value="InterPro"/>
</dbReference>
<dbReference type="Pfam" id="PF01509">
    <property type="entry name" value="TruB_N"/>
    <property type="match status" value="1"/>
</dbReference>
<reference evidence="4" key="1">
    <citation type="submission" date="2022-11" db="UniProtKB">
        <authorList>
            <consortium name="WormBaseParasite"/>
        </authorList>
    </citation>
    <scope>IDENTIFICATION</scope>
</reference>
<keyword evidence="3" id="KW-1185">Reference proteome</keyword>
<comment type="similarity">
    <text evidence="1">Belongs to the pseudouridine synthase TruB family.</text>
</comment>
<dbReference type="InterPro" id="IPR020103">
    <property type="entry name" value="PsdUridine_synth_cat_dom_sf"/>
</dbReference>